<evidence type="ECO:0000313" key="3">
    <source>
        <dbReference type="Proteomes" id="UP000093943"/>
    </source>
</evidence>
<feature type="chain" id="PRO_5008317900" description="Lipoprotein" evidence="1">
    <location>
        <begin position="26"/>
        <end position="174"/>
    </location>
</feature>
<dbReference type="PROSITE" id="PS51257">
    <property type="entry name" value="PROKAR_LIPOPROTEIN"/>
    <property type="match status" value="1"/>
</dbReference>
<evidence type="ECO:0000313" key="2">
    <source>
        <dbReference type="EMBL" id="OBI29845.1"/>
    </source>
</evidence>
<accession>A0A1A2XVQ4</accession>
<proteinExistence type="predicted"/>
<dbReference type="RefSeq" id="WP_065019170.1">
    <property type="nucleotide sequence ID" value="NZ_LZKG01000083.1"/>
</dbReference>
<comment type="caution">
    <text evidence="2">The sequence shown here is derived from an EMBL/GenBank/DDBJ whole genome shotgun (WGS) entry which is preliminary data.</text>
</comment>
<dbReference type="EMBL" id="LZKG01000083">
    <property type="protein sequence ID" value="OBI29845.1"/>
    <property type="molecule type" value="Genomic_DNA"/>
</dbReference>
<dbReference type="AlphaFoldDB" id="A0A1A2XVQ4"/>
<gene>
    <name evidence="2" type="ORF">A5710_20850</name>
</gene>
<organism evidence="2 3">
    <name type="scientific">Mycolicibacter sinensis (strain JDM601)</name>
    <name type="common">Mycobacterium sinense</name>
    <dbReference type="NCBI Taxonomy" id="875328"/>
    <lineage>
        <taxon>Bacteria</taxon>
        <taxon>Bacillati</taxon>
        <taxon>Actinomycetota</taxon>
        <taxon>Actinomycetes</taxon>
        <taxon>Mycobacteriales</taxon>
        <taxon>Mycobacteriaceae</taxon>
        <taxon>Mycolicibacter</taxon>
    </lineage>
</organism>
<dbReference type="Proteomes" id="UP000093943">
    <property type="component" value="Unassembled WGS sequence"/>
</dbReference>
<reference evidence="3" key="1">
    <citation type="submission" date="2016-06" db="EMBL/GenBank/DDBJ databases">
        <authorList>
            <person name="Sutton G."/>
            <person name="Brinkac L."/>
            <person name="Sanka R."/>
            <person name="Adams M."/>
            <person name="Lau E."/>
            <person name="Sam S."/>
            <person name="Sreng N."/>
            <person name="Him V."/>
            <person name="Kerleguer A."/>
            <person name="Cheng S."/>
        </authorList>
    </citation>
    <scope>NUCLEOTIDE SEQUENCE [LARGE SCALE GENOMIC DNA]</scope>
    <source>
        <strain evidence="3">E1876</strain>
    </source>
</reference>
<evidence type="ECO:0008006" key="4">
    <source>
        <dbReference type="Google" id="ProtNLM"/>
    </source>
</evidence>
<sequence>MITKTFNAIAATAGAAVITAACAHADAPTFPDISGYTPVTASDYIIEIPNTGRAPIKQVYFLTPDGITCDFSAGQAQCTGNNFPSVPPAQSDPSRGITGANWVGTMTGLKQTNAPIAEGDTVQGQPIKTLPPLHSIAVDGVICAVDDAGTTACKDPQNRGFVLSPHGSGWFPHV</sequence>
<keyword evidence="1" id="KW-0732">Signal</keyword>
<evidence type="ECO:0000256" key="1">
    <source>
        <dbReference type="SAM" id="SignalP"/>
    </source>
</evidence>
<name>A0A1A2XVQ4_MYCSD</name>
<feature type="signal peptide" evidence="1">
    <location>
        <begin position="1"/>
        <end position="25"/>
    </location>
</feature>
<protein>
    <recommendedName>
        <fullName evidence="4">Lipoprotein</fullName>
    </recommendedName>
</protein>